<organism evidence="2 3">
    <name type="scientific">Rhodanobacter umsongensis</name>
    <dbReference type="NCBI Taxonomy" id="633153"/>
    <lineage>
        <taxon>Bacteria</taxon>
        <taxon>Pseudomonadati</taxon>
        <taxon>Pseudomonadota</taxon>
        <taxon>Gammaproteobacteria</taxon>
        <taxon>Lysobacterales</taxon>
        <taxon>Rhodanobacteraceae</taxon>
        <taxon>Rhodanobacter</taxon>
    </lineage>
</organism>
<dbReference type="RefSeq" id="WP_377305376.1">
    <property type="nucleotide sequence ID" value="NZ_JBHSMK010000005.1"/>
</dbReference>
<dbReference type="Proteomes" id="UP001596013">
    <property type="component" value="Unassembled WGS sequence"/>
</dbReference>
<keyword evidence="3" id="KW-1185">Reference proteome</keyword>
<name>A0ABW0JP83_9GAMM</name>
<dbReference type="EMBL" id="JBHSMK010000005">
    <property type="protein sequence ID" value="MFC5437210.1"/>
    <property type="molecule type" value="Genomic_DNA"/>
</dbReference>
<evidence type="ECO:0000313" key="3">
    <source>
        <dbReference type="Proteomes" id="UP001596013"/>
    </source>
</evidence>
<feature type="chain" id="PRO_5047421663" evidence="1">
    <location>
        <begin position="21"/>
        <end position="149"/>
    </location>
</feature>
<evidence type="ECO:0000256" key="1">
    <source>
        <dbReference type="SAM" id="SignalP"/>
    </source>
</evidence>
<comment type="caution">
    <text evidence="2">The sequence shown here is derived from an EMBL/GenBank/DDBJ whole genome shotgun (WGS) entry which is preliminary data.</text>
</comment>
<proteinExistence type="predicted"/>
<accession>A0ABW0JP83</accession>
<gene>
    <name evidence="2" type="ORF">ACFPME_11625</name>
</gene>
<sequence>MSRNFLFAMGLTLLVPAAFAQMAAKLDPGSEGQVIQRQEMLERVTQNASRDMEEGQRRSWLNSMVNLAKLRIKLAEAWQGMGMSPQGAKLVANAYDPDLAARMHHESLRGKSDEEVAEMLQSAIRQKHYLSANQLLIDYERNRLRIGTN</sequence>
<evidence type="ECO:0000313" key="2">
    <source>
        <dbReference type="EMBL" id="MFC5437210.1"/>
    </source>
</evidence>
<protein>
    <submittedName>
        <fullName evidence="2">Uncharacterized protein</fullName>
    </submittedName>
</protein>
<reference evidence="3" key="1">
    <citation type="journal article" date="2019" name="Int. J. Syst. Evol. Microbiol.">
        <title>The Global Catalogue of Microorganisms (GCM) 10K type strain sequencing project: providing services to taxonomists for standard genome sequencing and annotation.</title>
        <authorList>
            <consortium name="The Broad Institute Genomics Platform"/>
            <consortium name="The Broad Institute Genome Sequencing Center for Infectious Disease"/>
            <person name="Wu L."/>
            <person name="Ma J."/>
        </authorList>
    </citation>
    <scope>NUCLEOTIDE SEQUENCE [LARGE SCALE GENOMIC DNA]</scope>
    <source>
        <strain evidence="3">JCM 17130</strain>
    </source>
</reference>
<keyword evidence="1" id="KW-0732">Signal</keyword>
<feature type="signal peptide" evidence="1">
    <location>
        <begin position="1"/>
        <end position="20"/>
    </location>
</feature>